<keyword evidence="3" id="KW-1185">Reference proteome</keyword>
<name>A0A078BBF3_STYLE</name>
<organism evidence="2 3">
    <name type="scientific">Stylonychia lemnae</name>
    <name type="common">Ciliate</name>
    <dbReference type="NCBI Taxonomy" id="5949"/>
    <lineage>
        <taxon>Eukaryota</taxon>
        <taxon>Sar</taxon>
        <taxon>Alveolata</taxon>
        <taxon>Ciliophora</taxon>
        <taxon>Intramacronucleata</taxon>
        <taxon>Spirotrichea</taxon>
        <taxon>Stichotrichia</taxon>
        <taxon>Sporadotrichida</taxon>
        <taxon>Oxytrichidae</taxon>
        <taxon>Stylonychinae</taxon>
        <taxon>Stylonychia</taxon>
    </lineage>
</organism>
<feature type="compositionally biased region" description="Polar residues" evidence="1">
    <location>
        <begin position="289"/>
        <end position="303"/>
    </location>
</feature>
<dbReference type="Proteomes" id="UP000039865">
    <property type="component" value="Unassembled WGS sequence"/>
</dbReference>
<evidence type="ECO:0000313" key="2">
    <source>
        <dbReference type="EMBL" id="CDW90597.1"/>
    </source>
</evidence>
<dbReference type="Gene3D" id="1.10.510.10">
    <property type="entry name" value="Transferase(Phosphotransferase) domain 1"/>
    <property type="match status" value="1"/>
</dbReference>
<protein>
    <submittedName>
        <fullName evidence="2">Uncharacterized protein</fullName>
    </submittedName>
</protein>
<dbReference type="EMBL" id="CCKQ01018624">
    <property type="protein sequence ID" value="CDW90597.1"/>
    <property type="molecule type" value="Genomic_DNA"/>
</dbReference>
<dbReference type="AlphaFoldDB" id="A0A078BBF3"/>
<dbReference type="InterPro" id="IPR011009">
    <property type="entry name" value="Kinase-like_dom_sf"/>
</dbReference>
<feature type="region of interest" description="Disordered" evidence="1">
    <location>
        <begin position="276"/>
        <end position="336"/>
    </location>
</feature>
<gene>
    <name evidence="2" type="primary">Contig2731.g2932</name>
    <name evidence="2" type="ORF">STYLEM_19742</name>
</gene>
<proteinExistence type="predicted"/>
<evidence type="ECO:0000313" key="3">
    <source>
        <dbReference type="Proteomes" id="UP000039865"/>
    </source>
</evidence>
<dbReference type="SUPFAM" id="SSF56112">
    <property type="entry name" value="Protein kinase-like (PK-like)"/>
    <property type="match status" value="1"/>
</dbReference>
<dbReference type="InParanoid" id="A0A078BBF3"/>
<sequence length="429" mass="49738">MQLTQASHIHAKSLKRSPYLQINTSNLLSSCWLNKIKVACTHENNWKIMRYLNMAQRFMSSKNFINIQLIDFDIKIDKQLSKKKRNLLMRLYLEKNKIKSDKIVSIFVQNVVNPSVNSTLNDNSRQNQGNLSVDIPISSLMQRYLCDVRYLGVIFFQLLTGINPISYLQSIQDGVNPKIRFNCNTNNILVSASGLKFMRDCLIFNPEKKNGKGSMQSIILNHEFFGKSSSENQNAQLYRQNSALSKISFQKLLKLFKKYFRIGQKLKMEISDFDDQGSLPNSVDRKITPNKSKSQEPSLFNISTEDDVDKAKEVNSDELNQNNNQNQLDNGTKRSSELQADERSLIINYCKLQMYLKNPTSLMIQNAYLKMMIARQSQQKYRTLTEPIRIIDYKPLLLINSTNIVNQGFVKMIPKAFERYFLQNQIYNL</sequence>
<accession>A0A078BBF3</accession>
<reference evidence="2 3" key="1">
    <citation type="submission" date="2014-06" db="EMBL/GenBank/DDBJ databases">
        <authorList>
            <person name="Swart Estienne"/>
        </authorList>
    </citation>
    <scope>NUCLEOTIDE SEQUENCE [LARGE SCALE GENOMIC DNA]</scope>
    <source>
        <strain evidence="2 3">130c</strain>
    </source>
</reference>
<evidence type="ECO:0000256" key="1">
    <source>
        <dbReference type="SAM" id="MobiDB-lite"/>
    </source>
</evidence>